<dbReference type="InterPro" id="IPR016007">
    <property type="entry name" value="Alpha_rhamnosid"/>
</dbReference>
<dbReference type="InterPro" id="IPR013783">
    <property type="entry name" value="Ig-like_fold"/>
</dbReference>
<feature type="signal peptide" evidence="4">
    <location>
        <begin position="1"/>
        <end position="21"/>
    </location>
</feature>
<evidence type="ECO:0000259" key="5">
    <source>
        <dbReference type="Pfam" id="PF05592"/>
    </source>
</evidence>
<accession>A0ABQ1U7G9</accession>
<feature type="chain" id="PRO_5047517741" description="alpha-L-rhamnosidase" evidence="4">
    <location>
        <begin position="22"/>
        <end position="926"/>
    </location>
</feature>
<dbReference type="PIRSF" id="PIRSF010631">
    <property type="entry name" value="A-rhamnsds"/>
    <property type="match status" value="1"/>
</dbReference>
<evidence type="ECO:0000259" key="7">
    <source>
        <dbReference type="Pfam" id="PF17389"/>
    </source>
</evidence>
<keyword evidence="3 9" id="KW-0378">Hydrolase</keyword>
<dbReference type="Proteomes" id="UP000632273">
    <property type="component" value="Unassembled WGS sequence"/>
</dbReference>
<proteinExistence type="predicted"/>
<dbReference type="EMBL" id="BMHT01000004">
    <property type="protein sequence ID" value="GGF11919.1"/>
    <property type="molecule type" value="Genomic_DNA"/>
</dbReference>
<feature type="domain" description="Alpha-L-rhamnosidase six-hairpin glycosidase" evidence="7">
    <location>
        <begin position="477"/>
        <end position="811"/>
    </location>
</feature>
<keyword evidence="10" id="KW-1185">Reference proteome</keyword>
<evidence type="ECO:0000313" key="9">
    <source>
        <dbReference type="EMBL" id="GGF11919.1"/>
    </source>
</evidence>
<evidence type="ECO:0000259" key="8">
    <source>
        <dbReference type="Pfam" id="PF17390"/>
    </source>
</evidence>
<dbReference type="EC" id="3.2.1.40" evidence="2"/>
<dbReference type="Gene3D" id="2.60.420.10">
    <property type="entry name" value="Maltose phosphorylase, domain 3"/>
    <property type="match status" value="1"/>
</dbReference>
<feature type="domain" description="Alpha-L-rhamnosidase concanavalin-like" evidence="5">
    <location>
        <begin position="366"/>
        <end position="451"/>
    </location>
</feature>
<dbReference type="Pfam" id="PF17390">
    <property type="entry name" value="Bac_rhamnosid_C"/>
    <property type="match status" value="1"/>
</dbReference>
<dbReference type="Pfam" id="PF25788">
    <property type="entry name" value="Ig_Rha78A_N"/>
    <property type="match status" value="1"/>
</dbReference>
<evidence type="ECO:0000256" key="3">
    <source>
        <dbReference type="ARBA" id="ARBA00022801"/>
    </source>
</evidence>
<evidence type="ECO:0000256" key="2">
    <source>
        <dbReference type="ARBA" id="ARBA00012652"/>
    </source>
</evidence>
<dbReference type="InterPro" id="IPR008928">
    <property type="entry name" value="6-hairpin_glycosidase_sf"/>
</dbReference>
<feature type="domain" description="Alpha-L-rhamnosidase C-terminal" evidence="8">
    <location>
        <begin position="816"/>
        <end position="892"/>
    </location>
</feature>
<dbReference type="Pfam" id="PF05592">
    <property type="entry name" value="Bac_rhamnosid"/>
    <property type="match status" value="1"/>
</dbReference>
<organism evidence="9 10">
    <name type="scientific">Hymenobacter cavernae</name>
    <dbReference type="NCBI Taxonomy" id="2044852"/>
    <lineage>
        <taxon>Bacteria</taxon>
        <taxon>Pseudomonadati</taxon>
        <taxon>Bacteroidota</taxon>
        <taxon>Cytophagia</taxon>
        <taxon>Cytophagales</taxon>
        <taxon>Hymenobacteraceae</taxon>
        <taxon>Hymenobacter</taxon>
    </lineage>
</organism>
<dbReference type="Gene3D" id="1.50.10.10">
    <property type="match status" value="1"/>
</dbReference>
<dbReference type="InterPro" id="IPR008902">
    <property type="entry name" value="Rhamnosid_concanavalin"/>
</dbReference>
<dbReference type="PANTHER" id="PTHR33307:SF11">
    <property type="entry name" value="ALPHA-L-RHAMNOSIDASE"/>
    <property type="match status" value="1"/>
</dbReference>
<name>A0ABQ1U7G9_9BACT</name>
<dbReference type="InterPro" id="IPR035398">
    <property type="entry name" value="Bac_rhamnosid_C"/>
</dbReference>
<keyword evidence="4" id="KW-0732">Signal</keyword>
<dbReference type="GO" id="GO:0016787">
    <property type="term" value="F:hydrolase activity"/>
    <property type="evidence" value="ECO:0007669"/>
    <property type="project" value="UniProtKB-KW"/>
</dbReference>
<dbReference type="InterPro" id="IPR013737">
    <property type="entry name" value="Bac_rhamnosid_N"/>
</dbReference>
<dbReference type="Pfam" id="PF17389">
    <property type="entry name" value="Bac_rhamnosid6H"/>
    <property type="match status" value="1"/>
</dbReference>
<dbReference type="InterPro" id="IPR035396">
    <property type="entry name" value="Bac_rhamnosid6H"/>
</dbReference>
<comment type="caution">
    <text evidence="9">The sequence shown here is derived from an EMBL/GenBank/DDBJ whole genome shotgun (WGS) entry which is preliminary data.</text>
</comment>
<feature type="domain" description="Bacterial alpha-L-rhamnosidase N-terminal" evidence="6">
    <location>
        <begin position="185"/>
        <end position="356"/>
    </location>
</feature>
<dbReference type="PANTHER" id="PTHR33307">
    <property type="entry name" value="ALPHA-RHAMNOSIDASE (EUROFUNG)"/>
    <property type="match status" value="1"/>
</dbReference>
<evidence type="ECO:0000259" key="6">
    <source>
        <dbReference type="Pfam" id="PF08531"/>
    </source>
</evidence>
<evidence type="ECO:0000313" key="10">
    <source>
        <dbReference type="Proteomes" id="UP000632273"/>
    </source>
</evidence>
<dbReference type="Gene3D" id="2.60.40.10">
    <property type="entry name" value="Immunoglobulins"/>
    <property type="match status" value="1"/>
</dbReference>
<dbReference type="Gene3D" id="2.60.120.260">
    <property type="entry name" value="Galactose-binding domain-like"/>
    <property type="match status" value="2"/>
</dbReference>
<gene>
    <name evidence="9" type="ORF">GCM10011383_23940</name>
</gene>
<dbReference type="InterPro" id="IPR012341">
    <property type="entry name" value="6hp_glycosidase-like_sf"/>
</dbReference>
<reference evidence="10" key="1">
    <citation type="journal article" date="2019" name="Int. J. Syst. Evol. Microbiol.">
        <title>The Global Catalogue of Microorganisms (GCM) 10K type strain sequencing project: providing services to taxonomists for standard genome sequencing and annotation.</title>
        <authorList>
            <consortium name="The Broad Institute Genomics Platform"/>
            <consortium name="The Broad Institute Genome Sequencing Center for Infectious Disease"/>
            <person name="Wu L."/>
            <person name="Ma J."/>
        </authorList>
    </citation>
    <scope>NUCLEOTIDE SEQUENCE [LARGE SCALE GENOMIC DNA]</scope>
    <source>
        <strain evidence="10">CGMCC 1.15197</strain>
    </source>
</reference>
<dbReference type="SUPFAM" id="SSF48208">
    <property type="entry name" value="Six-hairpin glycosidases"/>
    <property type="match status" value="1"/>
</dbReference>
<protein>
    <recommendedName>
        <fullName evidence="2">alpha-L-rhamnosidase</fullName>
        <ecNumber evidence="2">3.2.1.40</ecNumber>
    </recommendedName>
</protein>
<evidence type="ECO:0000256" key="4">
    <source>
        <dbReference type="SAM" id="SignalP"/>
    </source>
</evidence>
<sequence>MLRTLVALVFCAAFQLRPAAAADLEVGQLKCAYAPVPLGVQTPAPNLSWQLASEQRNTRQTAYRVLVSDNEKLLSQHVGNIWDSQKVTSDASIQVRYAGQPLQSTKTYYWQVMVWDQAGRASAWSKPAKWQMGLLAPADWEGAQWIAYEELPAAQVDVLPVDGKKDIAQNNNVLPLLRKDFTVRKRLARATAFISGLGQFEMSLNGQKVGNHFLDPAWTKYNKHAQYVTFDLTGQLKKGPNTLGVMLGNGFYYVPPVKGRFRKLKSAFGYPKLLCRVVLDYQDGSSENIISDATWKTAPGPITFSSIYGGEDYNATLEPTGWDAPRFNDAAWKTALVVSGPPEVTSQSAEPLKVHETFTARKITAVQPNKWLYDFGQNASGIIELKVQGRAGDTIRVYPAELLKADNTAAQRATGGPYYFTYVLKGKGLETWRPRFSYYGFRYAQVEGGVPKGEANASNRPVIVALTALHTRNAAPRVGEFSCSNDLFNRTNKLIDWSIKSNLASVFTDCPHREKLGWQEETHLMGSSIRYNYDIAALCRKVIEDLRVSQLPDGLIPEIAPEYVKFEWGGDMFRDSPEWGSSSIILPWYVYQWYGDQQVLAESYPMMQRYVAYLGTKADGHILSQGLGDWYDLGPKPPGVSQHTPMGVTGTATYYYDLTILANVAHLLGKADDAARYEKLGAEVKAAFNARFFNKTTKQYATGSQAANAMAVYMGLVEPQDKAAVIENIVQDIRSRNNSLTAGDIGYRYLLQVLDEAGRSDVIFTMNNRSDVPGYGYQLAKGATALTESWAALPTVSNNHLMLGHLMEWFYGGLAGIRPADGAVAFNKIEIRPTPVGDVTSAKASHESPYGLIVSSWQKTGNAFELTATIPANTTATVYLPATASSKIMEGNVAVAQHNDLKLLGFEQDRARISVGSGTYHFVVTP</sequence>
<comment type="catalytic activity">
    <reaction evidence="1">
        <text>Hydrolysis of terminal non-reducing alpha-L-rhamnose residues in alpha-L-rhamnosides.</text>
        <dbReference type="EC" id="3.2.1.40"/>
    </reaction>
</comment>
<evidence type="ECO:0000256" key="1">
    <source>
        <dbReference type="ARBA" id="ARBA00001445"/>
    </source>
</evidence>
<dbReference type="Pfam" id="PF08531">
    <property type="entry name" value="Bac_rhamnosid_N"/>
    <property type="match status" value="1"/>
</dbReference>